<dbReference type="SUPFAM" id="SSF56399">
    <property type="entry name" value="ADP-ribosylation"/>
    <property type="match status" value="1"/>
</dbReference>
<dbReference type="Gramene" id="Kaladp1260s0011.1.v1.1">
    <property type="protein sequence ID" value="Kaladp1260s0011.1.v1.1"/>
    <property type="gene ID" value="Kaladp1260s0011.v1.1"/>
</dbReference>
<reference evidence="2" key="1">
    <citation type="submission" date="2021-01" db="UniProtKB">
        <authorList>
            <consortium name="EnsemblPlants"/>
        </authorList>
    </citation>
    <scope>IDENTIFICATION</scope>
</reference>
<organism evidence="2 3">
    <name type="scientific">Kalanchoe fedtschenkoi</name>
    <name type="common">Lavender scallops</name>
    <name type="synonym">South American air plant</name>
    <dbReference type="NCBI Taxonomy" id="63787"/>
    <lineage>
        <taxon>Eukaryota</taxon>
        <taxon>Viridiplantae</taxon>
        <taxon>Streptophyta</taxon>
        <taxon>Embryophyta</taxon>
        <taxon>Tracheophyta</taxon>
        <taxon>Spermatophyta</taxon>
        <taxon>Magnoliopsida</taxon>
        <taxon>eudicotyledons</taxon>
        <taxon>Gunneridae</taxon>
        <taxon>Pentapetalae</taxon>
        <taxon>Saxifragales</taxon>
        <taxon>Crassulaceae</taxon>
        <taxon>Kalanchoe</taxon>
    </lineage>
</organism>
<dbReference type="GO" id="GO:0003950">
    <property type="term" value="F:NAD+ poly-ADP-ribosyltransferase activity"/>
    <property type="evidence" value="ECO:0007669"/>
    <property type="project" value="InterPro"/>
</dbReference>
<keyword evidence="3" id="KW-1185">Reference proteome</keyword>
<sequence>MDVSASNNDASMGMLVRAYCSSVVSSTSSGDVHMCISNQVYNTQKSLTNWVELFVMTVEDALRKSDSMAIARIRQEVVGTRFDQGGRRCVEKEQFDDVTSGDCVMTIQLKLAGGRPKSWCRSEERLGKRKRELESGNDAVSCLEDAKIKIEVRLADELMLGKRKRELECGNDAVSRLADHVEVGEAGECISDGSQLSSNRRVGRHLLVKRPTAAANDPAARWPNCRPMNAGHRGFETVKRLFLARMRTVDPRAEVRSVHRFAGAIGLARARFFSFKRCAELTAAARSGKSNLVFAWHATSAEGVGRITGYGFTTPNDVTSSYGVGVHLCPVSLPDLSAVDSEPDEYGEKHVILCRVLMGNVEKVDAGSKQCRPRSTSFDNGADNLSNPKRYVVWCANMNTHILPECVLSFRSNGHASSDR</sequence>
<evidence type="ECO:0000259" key="1">
    <source>
        <dbReference type="PROSITE" id="PS51059"/>
    </source>
</evidence>
<name>A0A7N0VLP8_KALFE</name>
<feature type="domain" description="PARP catalytic" evidence="1">
    <location>
        <begin position="211"/>
        <end position="420"/>
    </location>
</feature>
<accession>A0A7N0VLP8</accession>
<dbReference type="Gene3D" id="3.90.228.10">
    <property type="match status" value="1"/>
</dbReference>
<dbReference type="PROSITE" id="PS51059">
    <property type="entry name" value="PARP_CATALYTIC"/>
    <property type="match status" value="1"/>
</dbReference>
<protein>
    <recommendedName>
        <fullName evidence="1">PARP catalytic domain-containing protein</fullName>
    </recommendedName>
</protein>
<evidence type="ECO:0000313" key="2">
    <source>
        <dbReference type="EnsemblPlants" id="Kaladp1260s0011.1.v1.1"/>
    </source>
</evidence>
<evidence type="ECO:0000313" key="3">
    <source>
        <dbReference type="Proteomes" id="UP000594263"/>
    </source>
</evidence>
<dbReference type="AlphaFoldDB" id="A0A7N0VLP8"/>
<dbReference type="PANTHER" id="PTHR32263">
    <property type="entry name" value="INACTIVE POLY [ADP-RIBOSE] POLYMERASE SRO4-RELATED"/>
    <property type="match status" value="1"/>
</dbReference>
<dbReference type="PANTHER" id="PTHR32263:SF19">
    <property type="entry name" value="OS03G0230300 PROTEIN"/>
    <property type="match status" value="1"/>
</dbReference>
<dbReference type="InterPro" id="IPR012317">
    <property type="entry name" value="Poly(ADP-ribose)pol_cat_dom"/>
</dbReference>
<dbReference type="Proteomes" id="UP000594263">
    <property type="component" value="Unplaced"/>
</dbReference>
<dbReference type="EnsemblPlants" id="Kaladp1260s0011.1.v1.1">
    <property type="protein sequence ID" value="Kaladp1260s0011.1.v1.1"/>
    <property type="gene ID" value="Kaladp1260s0011.v1.1"/>
</dbReference>
<dbReference type="InterPro" id="IPR044964">
    <property type="entry name" value="RCD1/SRO1-5"/>
</dbReference>
<proteinExistence type="predicted"/>